<dbReference type="PANTHER" id="PTHR11735">
    <property type="entry name" value="TRNA N6-ADENOSINE THREONYLCARBAMOYLTRANSFERASE"/>
    <property type="match status" value="1"/>
</dbReference>
<dbReference type="CDD" id="cd24032">
    <property type="entry name" value="ASKHA_NBD_TsaB"/>
    <property type="match status" value="1"/>
</dbReference>
<dbReference type="InterPro" id="IPR000905">
    <property type="entry name" value="Gcp-like_dom"/>
</dbReference>
<name>A0A3F3HAM2_9LACO</name>
<dbReference type="AlphaFoldDB" id="A0A3F3HAM2"/>
<evidence type="ECO:0000313" key="2">
    <source>
        <dbReference type="EMBL" id="GAP03133.1"/>
    </source>
</evidence>
<gene>
    <name evidence="2" type="ORF">FPFC_041260</name>
</gene>
<evidence type="ECO:0000259" key="1">
    <source>
        <dbReference type="Pfam" id="PF00814"/>
    </source>
</evidence>
<dbReference type="EMBL" id="DF968066">
    <property type="protein sequence ID" value="GAP03133.1"/>
    <property type="molecule type" value="Genomic_DNA"/>
</dbReference>
<dbReference type="STRING" id="220714.SAMN05660469_0820"/>
<dbReference type="InterPro" id="IPR043129">
    <property type="entry name" value="ATPase_NBD"/>
</dbReference>
<keyword evidence="3" id="KW-1185">Reference proteome</keyword>
<organism evidence="2 3">
    <name type="scientific">Fructobacillus pseudoficulneus</name>
    <dbReference type="NCBI Taxonomy" id="220714"/>
    <lineage>
        <taxon>Bacteria</taxon>
        <taxon>Bacillati</taxon>
        <taxon>Bacillota</taxon>
        <taxon>Bacilli</taxon>
        <taxon>Lactobacillales</taxon>
        <taxon>Lactobacillaceae</taxon>
        <taxon>Fructobacillus</taxon>
    </lineage>
</organism>
<dbReference type="GO" id="GO:0002949">
    <property type="term" value="P:tRNA threonylcarbamoyladenosine modification"/>
    <property type="evidence" value="ECO:0007669"/>
    <property type="project" value="InterPro"/>
</dbReference>
<sequence length="265" mass="28795">MKVLVIDTSNQPLLVALADEGQLVQSFLTDKPKNHSIDLLPAIQELLAKQGWALTDLDRIAIAKGPGSFTGLRIGVTVGKVLADTLKKPLLAISSLHALAKQVELAMRKDAEFVKQVSQANPHPGQLTENAVVLALFDARNDNVFAGAYLGETVVLEDGHYPLEEVLDLIDQVGEPVVVVGDGAHFTETIEEALANKPLVILDHDQSLPNGHGLAELAKTAEPVEDVANLTPSYLRKTQAELNWEKNHQGEAQDQPYVFKVQEEK</sequence>
<feature type="domain" description="Gcp-like" evidence="1">
    <location>
        <begin position="33"/>
        <end position="108"/>
    </location>
</feature>
<dbReference type="SUPFAM" id="SSF53067">
    <property type="entry name" value="Actin-like ATPase domain"/>
    <property type="match status" value="2"/>
</dbReference>
<dbReference type="Gene3D" id="3.30.420.40">
    <property type="match status" value="2"/>
</dbReference>
<dbReference type="RefSeq" id="WP_059378485.1">
    <property type="nucleotide sequence ID" value="NZ_DF968066.1"/>
</dbReference>
<proteinExistence type="predicted"/>
<dbReference type="InterPro" id="IPR022496">
    <property type="entry name" value="T6A_TsaB"/>
</dbReference>
<dbReference type="Pfam" id="PF00814">
    <property type="entry name" value="TsaD"/>
    <property type="match status" value="1"/>
</dbReference>
<dbReference type="PANTHER" id="PTHR11735:SF11">
    <property type="entry name" value="TRNA THREONYLCARBAMOYLADENOSINE BIOSYNTHESIS PROTEIN TSAB"/>
    <property type="match status" value="1"/>
</dbReference>
<dbReference type="Proteomes" id="UP000061227">
    <property type="component" value="Unassembled WGS sequence"/>
</dbReference>
<evidence type="ECO:0000313" key="3">
    <source>
        <dbReference type="Proteomes" id="UP000061227"/>
    </source>
</evidence>
<dbReference type="NCBIfam" id="TIGR03725">
    <property type="entry name" value="T6A_YeaZ"/>
    <property type="match status" value="1"/>
</dbReference>
<dbReference type="GO" id="GO:0005829">
    <property type="term" value="C:cytosol"/>
    <property type="evidence" value="ECO:0007669"/>
    <property type="project" value="TreeGrafter"/>
</dbReference>
<protein>
    <submittedName>
        <fullName evidence="2">Glycoprotein endopeptidase</fullName>
    </submittedName>
</protein>
<accession>A0A3F3HAM2</accession>
<dbReference type="OrthoDB" id="9784166at2"/>
<reference evidence="2 3" key="1">
    <citation type="journal article" date="2015" name="BMC Genomics">
        <title>Comparative genomics of Fructobacillus spp. and Leuconostoc spp. reveals niche-specific evolution of Fructobacillus spp.</title>
        <authorList>
            <person name="Endo A."/>
            <person name="Tanizawa Y."/>
            <person name="Tanaka N."/>
            <person name="Maeno S."/>
            <person name="Kumar H."/>
            <person name="Shiwa Y."/>
            <person name="Okada S."/>
            <person name="Yoshikawa H."/>
            <person name="Dicks L."/>
            <person name="Nakagawa J."/>
            <person name="Arita M."/>
        </authorList>
    </citation>
    <scope>NUCLEOTIDE SEQUENCE [LARGE SCALE GENOMIC DNA]</scope>
    <source>
        <strain evidence="2 3">DSM 15468</strain>
    </source>
</reference>